<feature type="transmembrane region" description="Helical" evidence="2">
    <location>
        <begin position="12"/>
        <end position="30"/>
    </location>
</feature>
<evidence type="ECO:0000256" key="1">
    <source>
        <dbReference type="SAM" id="Coils"/>
    </source>
</evidence>
<evidence type="ECO:0000313" key="3">
    <source>
        <dbReference type="EMBL" id="AQS46730.1"/>
    </source>
</evidence>
<dbReference type="Gene3D" id="1.10.287.1490">
    <property type="match status" value="1"/>
</dbReference>
<dbReference type="Proteomes" id="UP000185622">
    <property type="component" value="Chromosome"/>
</dbReference>
<keyword evidence="2" id="KW-0472">Membrane</keyword>
<gene>
    <name evidence="3" type="ORF">BMG03_02090</name>
</gene>
<organism evidence="3 4">
    <name type="scientific">Thioclava nitratireducens</name>
    <dbReference type="NCBI Taxonomy" id="1915078"/>
    <lineage>
        <taxon>Bacteria</taxon>
        <taxon>Pseudomonadati</taxon>
        <taxon>Pseudomonadota</taxon>
        <taxon>Alphaproteobacteria</taxon>
        <taxon>Rhodobacterales</taxon>
        <taxon>Paracoccaceae</taxon>
        <taxon>Thioclava</taxon>
    </lineage>
</organism>
<sequence length="314" mass="31902">MIEKRGGFGSAFLGGVIAAVIGAGVAIWAIPNLPPQLSGWLPNAPAPVDGAAIQSQLDDQSKQISQLSEELATLKSSQPPAPDLSGVQSALDQVNADIRTNKSALEDLKSQIASLQSDNGGSAAQAEIEAVAKAAEARIKEAEAQAQSLKSQSEAAAKAAMTQAAAARVKAALDAGTSLDAPLADLRDAGVDIPAALNGDIPSLQSLQSSFPDAARAALQAARRTETGGSISDRVGAFLLAQTGARSVAPKEGDGADAVLSRAQADVDRGALSDALDEIAKLPDPAQEAMSDWVNRAKTRMAAIDAANQLGATQ</sequence>
<protein>
    <recommendedName>
        <fullName evidence="5">Mitochondrial inner membrane protein</fullName>
    </recommendedName>
</protein>
<keyword evidence="1" id="KW-0175">Coiled coil</keyword>
<reference evidence="3 4" key="1">
    <citation type="submission" date="2017-01" db="EMBL/GenBank/DDBJ databases">
        <title>The complete genome sequence of a sulfur-oxidizing marine bacterium Thioclava sp. 25B10_4T.</title>
        <authorList>
            <person name="Liu Y."/>
            <person name="Lai Q."/>
            <person name="Shao Z."/>
        </authorList>
    </citation>
    <scope>NUCLEOTIDE SEQUENCE [LARGE SCALE GENOMIC DNA]</scope>
    <source>
        <strain evidence="3 4">25B10_4</strain>
    </source>
</reference>
<evidence type="ECO:0000313" key="4">
    <source>
        <dbReference type="Proteomes" id="UP000185622"/>
    </source>
</evidence>
<name>A0ABM6IDF1_9RHOB</name>
<dbReference type="EMBL" id="CP019437">
    <property type="protein sequence ID" value="AQS46730.1"/>
    <property type="molecule type" value="Genomic_DNA"/>
</dbReference>
<evidence type="ECO:0008006" key="5">
    <source>
        <dbReference type="Google" id="ProtNLM"/>
    </source>
</evidence>
<keyword evidence="2" id="KW-0812">Transmembrane</keyword>
<proteinExistence type="predicted"/>
<feature type="coiled-coil region" evidence="1">
    <location>
        <begin position="57"/>
        <end position="159"/>
    </location>
</feature>
<keyword evidence="2" id="KW-1133">Transmembrane helix</keyword>
<evidence type="ECO:0000256" key="2">
    <source>
        <dbReference type="SAM" id="Phobius"/>
    </source>
</evidence>
<accession>A0ABM6IDF1</accession>
<keyword evidence="4" id="KW-1185">Reference proteome</keyword>